<gene>
    <name evidence="1" type="ORF">SCHPADRAFT_728409</name>
</gene>
<evidence type="ECO:0000313" key="1">
    <source>
        <dbReference type="EMBL" id="KLO05384.1"/>
    </source>
</evidence>
<dbReference type="AlphaFoldDB" id="A0A0H2R0Y1"/>
<keyword evidence="2" id="KW-1185">Reference proteome</keyword>
<reference evidence="1 2" key="1">
    <citation type="submission" date="2015-04" db="EMBL/GenBank/DDBJ databases">
        <title>Complete genome sequence of Schizopora paradoxa KUC8140, a cosmopolitan wood degrader in East Asia.</title>
        <authorList>
            <consortium name="DOE Joint Genome Institute"/>
            <person name="Min B."/>
            <person name="Park H."/>
            <person name="Jang Y."/>
            <person name="Kim J.-J."/>
            <person name="Kim K.H."/>
            <person name="Pangilinan J."/>
            <person name="Lipzen A."/>
            <person name="Riley R."/>
            <person name="Grigoriev I.V."/>
            <person name="Spatafora J.W."/>
            <person name="Choi I.-G."/>
        </authorList>
    </citation>
    <scope>NUCLEOTIDE SEQUENCE [LARGE SCALE GENOMIC DNA]</scope>
    <source>
        <strain evidence="1 2">KUC8140</strain>
    </source>
</reference>
<name>A0A0H2R0Y1_9AGAM</name>
<dbReference type="EMBL" id="KQ086316">
    <property type="protein sequence ID" value="KLO05384.1"/>
    <property type="molecule type" value="Genomic_DNA"/>
</dbReference>
<dbReference type="OrthoDB" id="2269034at2759"/>
<sequence length="286" mass="32947">MAQNLSDDILYAIFLQALPSEFYLSTLRPPRKPWMVPPFTFSLVSRSWRTLVLSRPTLWSRISVKSRSESENDDSDPGDPIIYHILNRWLSLSSHAPLWIQMDLSEELETVHETILSIFVKEYLRWSVARINIEYWRYPTSPEPPTFPLQGFSPITSLSLRLFGSYYLTVFVDLSSFINDHFSRLEYLSITAGATVRLPADRNALRLPRLRSLIYESREGANLDDVRCILSASPHLELLNLKIWGKSISTSTPDRGSLRLPYLTSLSLTAFTQLAASYVIWKIIRF</sequence>
<evidence type="ECO:0008006" key="3">
    <source>
        <dbReference type="Google" id="ProtNLM"/>
    </source>
</evidence>
<proteinExistence type="predicted"/>
<accession>A0A0H2R0Y1</accession>
<protein>
    <recommendedName>
        <fullName evidence="3">F-box domain-containing protein</fullName>
    </recommendedName>
</protein>
<evidence type="ECO:0000313" key="2">
    <source>
        <dbReference type="Proteomes" id="UP000053477"/>
    </source>
</evidence>
<dbReference type="InParanoid" id="A0A0H2R0Y1"/>
<dbReference type="Proteomes" id="UP000053477">
    <property type="component" value="Unassembled WGS sequence"/>
</dbReference>
<organism evidence="1 2">
    <name type="scientific">Schizopora paradoxa</name>
    <dbReference type="NCBI Taxonomy" id="27342"/>
    <lineage>
        <taxon>Eukaryota</taxon>
        <taxon>Fungi</taxon>
        <taxon>Dikarya</taxon>
        <taxon>Basidiomycota</taxon>
        <taxon>Agaricomycotina</taxon>
        <taxon>Agaricomycetes</taxon>
        <taxon>Hymenochaetales</taxon>
        <taxon>Schizoporaceae</taxon>
        <taxon>Schizopora</taxon>
    </lineage>
</organism>